<name>A0ACC1DCT2_9NEOP</name>
<proteinExistence type="predicted"/>
<organism evidence="1 2">
    <name type="scientific">Dendrolimus kikuchii</name>
    <dbReference type="NCBI Taxonomy" id="765133"/>
    <lineage>
        <taxon>Eukaryota</taxon>
        <taxon>Metazoa</taxon>
        <taxon>Ecdysozoa</taxon>
        <taxon>Arthropoda</taxon>
        <taxon>Hexapoda</taxon>
        <taxon>Insecta</taxon>
        <taxon>Pterygota</taxon>
        <taxon>Neoptera</taxon>
        <taxon>Endopterygota</taxon>
        <taxon>Lepidoptera</taxon>
        <taxon>Glossata</taxon>
        <taxon>Ditrysia</taxon>
        <taxon>Bombycoidea</taxon>
        <taxon>Lasiocampidae</taxon>
        <taxon>Dendrolimus</taxon>
    </lineage>
</organism>
<comment type="caution">
    <text evidence="1">The sequence shown here is derived from an EMBL/GenBank/DDBJ whole genome shotgun (WGS) entry which is preliminary data.</text>
</comment>
<evidence type="ECO:0000313" key="2">
    <source>
        <dbReference type="Proteomes" id="UP000824533"/>
    </source>
</evidence>
<accession>A0ACC1DCT2</accession>
<dbReference type="Proteomes" id="UP000824533">
    <property type="component" value="Linkage Group LG05"/>
</dbReference>
<gene>
    <name evidence="1" type="ORF">K1T71_003508</name>
</gene>
<protein>
    <submittedName>
        <fullName evidence="1">Uncharacterized protein</fullName>
    </submittedName>
</protein>
<dbReference type="EMBL" id="CM034391">
    <property type="protein sequence ID" value="KAJ0181423.1"/>
    <property type="molecule type" value="Genomic_DNA"/>
</dbReference>
<reference evidence="1 2" key="1">
    <citation type="journal article" date="2021" name="Front. Genet.">
        <title>Chromosome-Level Genome Assembly Reveals Significant Gene Expansion in the Toll and IMD Signaling Pathways of Dendrolimus kikuchii.</title>
        <authorList>
            <person name="Zhou J."/>
            <person name="Wu P."/>
            <person name="Xiong Z."/>
            <person name="Liu N."/>
            <person name="Zhao N."/>
            <person name="Ji M."/>
            <person name="Qiu Y."/>
            <person name="Yang B."/>
        </authorList>
    </citation>
    <scope>NUCLEOTIDE SEQUENCE [LARGE SCALE GENOMIC DNA]</scope>
    <source>
        <strain evidence="1">Ann1</strain>
    </source>
</reference>
<sequence length="1242" mass="142036">MEPETLKDNIKMEPELHFNDYNVFGMETNVVSEYYQNPYITEDNMMTKSEYNTDSETTYTEIGMMDKTSNNKQHDEVWSHFEKVDDDCAVCKYCHKMFAYKSLSSNLSAHLKRAHLTVYNDQWPISTEPVASTSKDYPATKVQLDIKSVQPENPKKPALAWDHFFRVDQSHAVCKYCRKKLSYKTTTGNLNAHMRRVHKPILIKYLKTLEKDSSSIEEQLELKASLNNDDETTFDSCSKFGVIWKYFDKLGEEYAMCKECYKELSCKTTTGNLGTHLKRSHPTLYSQYRSITDRDPNKSTVIDIGEDVTLPVPLLNHFEKIGKYTVMCKYCSRKLPLSTTSGSLSRHLRITHPEVYLEYKTSKRETFASSLQNDSGILSDSGDNSETERDDERILFDEWKKKGGVWAHYIQDKNRCAICKYCQKSISYKATTGNLGSHLRRAHKPLYMNKKSDKTETVTVSMSSTTTVSEDEMHISETVNHTHIAKVTTVNVMELKQSTNTLTNETGQSDKSDKICDSSADEVSVKSTHKFDEVLIKLENPVNNKSITKPYMNSDSLEISETKPKSNTHNKVLNDTMQTEDPKISLDIAKNNISTNVEQNIKQYDKETIIDLEEIEDIPLDNIIVPDLGGNITPNDVNELLAETSTNSEESNSLLKLKKLDLIWKYFQKVDKKSCKCKTCQQIFISHKEAPLTIHLKGKHPSVYKKFLGSYRMHEYMHIQFLYQHYKREGSVIAQCKYCNVVCKWTLRHLIKHLGKHHPRLYMEYNSIKKNEKRRIALAKLKKNAVPSVFLKEVHPASMATSGFKKQNNILEANNMAVPQIENTPELAATENNAGISQNAEAEVKTECRACLKNCDVSVGLYDLFQPWFLPWDGMDSTVAADLAKIAKIQVSPSDIHSKFICHSCCVKLRDACEFTASVKRSDQILRFRCMQTGGLPTDTWPKPIKLDMSVDTTVMEVDIKQEIVSEHECDNESMENNEFNPSNSDFEPMDIKVEPEEIVVQNPSDVIVNGIQAEEFAPHNSGGNNSDENTQDNLLNMMIKEEPLSEEEEHENLETLPDLPLECMLCSKVFHEITGLKAHVIAQHSYKTVRRKTDDDSPVVKHLNERYVCDICKRVCHTSTDLMVHETCHNKCKCFECNEKFETFADLMNHRNSCKVIQSKGMQKLKTLDDVRRPYVDSPTAEAPSEPTYPMLRVKSSEELGSMSLHFQIHSVRSVADQEMKTEALDTSFSEDDTSFNNCYT</sequence>
<evidence type="ECO:0000313" key="1">
    <source>
        <dbReference type="EMBL" id="KAJ0181423.1"/>
    </source>
</evidence>
<keyword evidence="2" id="KW-1185">Reference proteome</keyword>